<dbReference type="InterPro" id="IPR047779">
    <property type="entry name" value="AgaR-like"/>
</dbReference>
<organism evidence="5 6">
    <name type="scientific">Hafnia alvei FB1</name>
    <dbReference type="NCBI Taxonomy" id="1453496"/>
    <lineage>
        <taxon>Bacteria</taxon>
        <taxon>Pseudomonadati</taxon>
        <taxon>Pseudomonadota</taxon>
        <taxon>Gammaproteobacteria</taxon>
        <taxon>Enterobacterales</taxon>
        <taxon>Hafniaceae</taxon>
        <taxon>Hafnia</taxon>
    </lineage>
</organism>
<dbReference type="Pfam" id="PF00455">
    <property type="entry name" value="DeoRC"/>
    <property type="match status" value="1"/>
</dbReference>
<proteinExistence type="predicted"/>
<dbReference type="PANTHER" id="PTHR30363:SF44">
    <property type="entry name" value="AGA OPERON TRANSCRIPTIONAL REPRESSOR-RELATED"/>
    <property type="match status" value="1"/>
</dbReference>
<feature type="domain" description="HTH deoR-type" evidence="4">
    <location>
        <begin position="5"/>
        <end position="60"/>
    </location>
</feature>
<reference evidence="5 6" key="1">
    <citation type="journal article" date="2014" name="Gut Pathog.">
        <title>Gene clusters of Hafnia alvei strain FB1 important in survival and pathogenesis: a draft genome perspective.</title>
        <authorList>
            <person name="Tan J.Y."/>
            <person name="Yin W.F."/>
            <person name="Chan K.G."/>
        </authorList>
    </citation>
    <scope>NUCLEOTIDE SEQUENCE [LARGE SCALE GENOMIC DNA]</scope>
    <source>
        <strain evidence="5 6">FB1</strain>
    </source>
</reference>
<evidence type="ECO:0000259" key="4">
    <source>
        <dbReference type="PROSITE" id="PS51000"/>
    </source>
</evidence>
<dbReference type="EMBL" id="CP009706">
    <property type="protein sequence ID" value="AIU74064.1"/>
    <property type="molecule type" value="Genomic_DNA"/>
</dbReference>
<dbReference type="Pfam" id="PF08220">
    <property type="entry name" value="HTH_DeoR"/>
    <property type="match status" value="1"/>
</dbReference>
<gene>
    <name evidence="5" type="ORF">AT03_17800</name>
</gene>
<dbReference type="GO" id="GO:0003677">
    <property type="term" value="F:DNA binding"/>
    <property type="evidence" value="ECO:0007669"/>
    <property type="project" value="UniProtKB-KW"/>
</dbReference>
<dbReference type="AlphaFoldDB" id="A0A097R5S8"/>
<dbReference type="Gene3D" id="3.40.50.1360">
    <property type="match status" value="1"/>
</dbReference>
<dbReference type="PROSITE" id="PS00894">
    <property type="entry name" value="HTH_DEOR_1"/>
    <property type="match status" value="1"/>
</dbReference>
<dbReference type="InterPro" id="IPR036390">
    <property type="entry name" value="WH_DNA-bd_sf"/>
</dbReference>
<accession>A0A097R5S8</accession>
<dbReference type="PATRIC" id="fig|1453496.5.peg.3657"/>
<dbReference type="GO" id="GO:0003700">
    <property type="term" value="F:DNA-binding transcription factor activity"/>
    <property type="evidence" value="ECO:0007669"/>
    <property type="project" value="InterPro"/>
</dbReference>
<keyword evidence="2" id="KW-0238">DNA-binding</keyword>
<evidence type="ECO:0000313" key="5">
    <source>
        <dbReference type="EMBL" id="AIU74064.1"/>
    </source>
</evidence>
<dbReference type="PROSITE" id="PS51000">
    <property type="entry name" value="HTH_DEOR_2"/>
    <property type="match status" value="1"/>
</dbReference>
<dbReference type="KEGG" id="hav:AT03_17800"/>
<dbReference type="PANTHER" id="PTHR30363">
    <property type="entry name" value="HTH-TYPE TRANSCRIPTIONAL REGULATOR SRLR-RELATED"/>
    <property type="match status" value="1"/>
</dbReference>
<protein>
    <submittedName>
        <fullName evidence="5">DeoR faimly transcriptional regulator</fullName>
    </submittedName>
</protein>
<dbReference type="SMART" id="SM01134">
    <property type="entry name" value="DeoRC"/>
    <property type="match status" value="1"/>
</dbReference>
<evidence type="ECO:0000313" key="6">
    <source>
        <dbReference type="Proteomes" id="UP000029986"/>
    </source>
</evidence>
<dbReference type="Gene3D" id="1.10.10.10">
    <property type="entry name" value="Winged helix-like DNA-binding domain superfamily/Winged helix DNA-binding domain"/>
    <property type="match status" value="1"/>
</dbReference>
<keyword evidence="6" id="KW-1185">Reference proteome</keyword>
<dbReference type="InterPro" id="IPR001034">
    <property type="entry name" value="DeoR_HTH"/>
</dbReference>
<keyword evidence="1" id="KW-0805">Transcription regulation</keyword>
<dbReference type="InterPro" id="IPR037171">
    <property type="entry name" value="NagB/RpiA_transferase-like"/>
</dbReference>
<sequence>MTLDTVKRREQIIDLLCHEGSVRVEPLSVRFGVSSVTIRNDLRYLEQKGCALRSYGGAMLNQQFAFDRPLQDKGRMNRDVKSRIAAKAAEYVKDGDTLILDSGSTTTQITPHLKGRRDLVVMTNALNIAYELAGFERIEVMVLGGSVRQNSYSLYGPAAEQQLRQHRFDTLFLGVDGFDLEAGITTPHTGEAHLNRVMCEVAHEIIAVVDSSKFGRKSFCMIREAGQIHRLITDSRIPDNYKRALTELGVEVIIADD</sequence>
<dbReference type="InterPro" id="IPR050313">
    <property type="entry name" value="Carb_Metab_HTH_regulators"/>
</dbReference>
<evidence type="ECO:0000256" key="1">
    <source>
        <dbReference type="ARBA" id="ARBA00023015"/>
    </source>
</evidence>
<dbReference type="SUPFAM" id="SSF100950">
    <property type="entry name" value="NagB/RpiA/CoA transferase-like"/>
    <property type="match status" value="1"/>
</dbReference>
<dbReference type="SMART" id="SM00420">
    <property type="entry name" value="HTH_DEOR"/>
    <property type="match status" value="1"/>
</dbReference>
<dbReference type="InterPro" id="IPR036388">
    <property type="entry name" value="WH-like_DNA-bd_sf"/>
</dbReference>
<evidence type="ECO:0000256" key="3">
    <source>
        <dbReference type="ARBA" id="ARBA00023163"/>
    </source>
</evidence>
<dbReference type="InterPro" id="IPR018356">
    <property type="entry name" value="Tscrpt_reg_HTH_DeoR_CS"/>
</dbReference>
<dbReference type="OrthoDB" id="5685843at2"/>
<name>A0A097R5S8_HAFAL</name>
<dbReference type="InterPro" id="IPR014036">
    <property type="entry name" value="DeoR-like_C"/>
</dbReference>
<keyword evidence="3" id="KW-0804">Transcription</keyword>
<dbReference type="eggNOG" id="COG1349">
    <property type="taxonomic scope" value="Bacteria"/>
</dbReference>
<evidence type="ECO:0000256" key="2">
    <source>
        <dbReference type="ARBA" id="ARBA00023125"/>
    </source>
</evidence>
<dbReference type="NCBIfam" id="NF040755">
    <property type="entry name" value="AgaR"/>
    <property type="match status" value="1"/>
</dbReference>
<dbReference type="HOGENOM" id="CLU_060699_3_1_6"/>
<dbReference type="SUPFAM" id="SSF46785">
    <property type="entry name" value="Winged helix' DNA-binding domain"/>
    <property type="match status" value="1"/>
</dbReference>
<dbReference type="Proteomes" id="UP000029986">
    <property type="component" value="Chromosome"/>
</dbReference>
<dbReference type="RefSeq" id="WP_025800287.1">
    <property type="nucleotide sequence ID" value="NZ_CP009706.1"/>
</dbReference>